<evidence type="ECO:0000256" key="3">
    <source>
        <dbReference type="ARBA" id="ARBA00023163"/>
    </source>
</evidence>
<proteinExistence type="predicted"/>
<dbReference type="InterPro" id="IPR036388">
    <property type="entry name" value="WH-like_DNA-bd_sf"/>
</dbReference>
<reference evidence="5 6" key="1">
    <citation type="submission" date="2016-10" db="EMBL/GenBank/DDBJ databases">
        <authorList>
            <person name="de Groot N.N."/>
        </authorList>
    </citation>
    <scope>NUCLEOTIDE SEQUENCE [LARGE SCALE GENOMIC DNA]</scope>
    <source>
        <strain evidence="5 6">CGMCC 1.8925</strain>
    </source>
</reference>
<dbReference type="SMART" id="SM00345">
    <property type="entry name" value="HTH_GNTR"/>
    <property type="match status" value="1"/>
</dbReference>
<dbReference type="SUPFAM" id="SSF46785">
    <property type="entry name" value="Winged helix' DNA-binding domain"/>
    <property type="match status" value="2"/>
</dbReference>
<keyword evidence="6" id="KW-1185">Reference proteome</keyword>
<evidence type="ECO:0000313" key="6">
    <source>
        <dbReference type="Proteomes" id="UP000199502"/>
    </source>
</evidence>
<name>A0A1G5K398_9RHOB</name>
<dbReference type="STRING" id="336292.SAMN05660710_03609"/>
<dbReference type="SMART" id="SM00895">
    <property type="entry name" value="FCD"/>
    <property type="match status" value="2"/>
</dbReference>
<accession>A0A1G5K398</accession>
<dbReference type="PROSITE" id="PS50949">
    <property type="entry name" value="HTH_GNTR"/>
    <property type="match status" value="1"/>
</dbReference>
<dbReference type="Pfam" id="PF07729">
    <property type="entry name" value="FCD"/>
    <property type="match status" value="2"/>
</dbReference>
<keyword evidence="2 5" id="KW-0238">DNA-binding</keyword>
<keyword evidence="1" id="KW-0805">Transcription regulation</keyword>
<dbReference type="PANTHER" id="PTHR43537">
    <property type="entry name" value="TRANSCRIPTIONAL REGULATOR, GNTR FAMILY"/>
    <property type="match status" value="1"/>
</dbReference>
<dbReference type="SUPFAM" id="SSF48008">
    <property type="entry name" value="GntR ligand-binding domain-like"/>
    <property type="match status" value="2"/>
</dbReference>
<dbReference type="Gene3D" id="1.10.10.10">
    <property type="entry name" value="Winged helix-like DNA-binding domain superfamily/Winged helix DNA-binding domain"/>
    <property type="match status" value="1"/>
</dbReference>
<gene>
    <name evidence="5" type="ORF">SAMN05660710_03609</name>
</gene>
<evidence type="ECO:0000256" key="1">
    <source>
        <dbReference type="ARBA" id="ARBA00023015"/>
    </source>
</evidence>
<sequence>MRLETLKSHYAASISTLREALYRLTSEGLVVVETRGFEVAPLSTQEFVELAALRELLETRAMRQSFAAGTLEWEGQVVGSFHKLNRMEQLMLSGDRSRSTEWKQYDREFHRTLISACASQELLAAHAAIFDRFQRYQIVAVIFRGEAAAAEHEALRQAALDRRIEDAESVLHRHIQGCIEHSMAQGLLDAALPDSSVPGARPREPRRDADLSVGERGWRQVRGDILMGRLLPRQKLRLDSLRASYGVSISTLREILNRLTSEGLVIAEGQRGFEVAPVSAANLHEIAQLRLLLEGQALEDSFAAGDVEWEAQLVAAYHRLVSLEERMAANDRSAAELWKQYDWQFHQALISACGSQMLMQLHGAIFDKYLRYQMIALSYRGRIAADEHRALHDCALRRDAAGARAVLEQHLQGGVSHALMTGTFDS</sequence>
<dbReference type="PANTHER" id="PTHR43537:SF20">
    <property type="entry name" value="HTH-TYPE TRANSCRIPTIONAL REPRESSOR GLAR"/>
    <property type="match status" value="1"/>
</dbReference>
<dbReference type="AlphaFoldDB" id="A0A1G5K398"/>
<dbReference type="InterPro" id="IPR011711">
    <property type="entry name" value="GntR_C"/>
</dbReference>
<protein>
    <submittedName>
        <fullName evidence="5">DNA-binding transcriptional regulator, GntR family</fullName>
    </submittedName>
</protein>
<dbReference type="GO" id="GO:0003700">
    <property type="term" value="F:DNA-binding transcription factor activity"/>
    <property type="evidence" value="ECO:0007669"/>
    <property type="project" value="InterPro"/>
</dbReference>
<dbReference type="Pfam" id="PF00392">
    <property type="entry name" value="GntR"/>
    <property type="match status" value="1"/>
</dbReference>
<keyword evidence="3" id="KW-0804">Transcription</keyword>
<dbReference type="InterPro" id="IPR008920">
    <property type="entry name" value="TF_FadR/GntR_C"/>
</dbReference>
<dbReference type="InterPro" id="IPR036390">
    <property type="entry name" value="WH_DNA-bd_sf"/>
</dbReference>
<dbReference type="InterPro" id="IPR000524">
    <property type="entry name" value="Tscrpt_reg_HTH_GntR"/>
</dbReference>
<feature type="domain" description="HTH gntR-type" evidence="4">
    <location>
        <begin position="211"/>
        <end position="278"/>
    </location>
</feature>
<dbReference type="Gene3D" id="1.20.120.530">
    <property type="entry name" value="GntR ligand-binding domain-like"/>
    <property type="match status" value="2"/>
</dbReference>
<dbReference type="Proteomes" id="UP000199502">
    <property type="component" value="Unassembled WGS sequence"/>
</dbReference>
<dbReference type="GO" id="GO:0003677">
    <property type="term" value="F:DNA binding"/>
    <property type="evidence" value="ECO:0007669"/>
    <property type="project" value="UniProtKB-KW"/>
</dbReference>
<evidence type="ECO:0000313" key="5">
    <source>
        <dbReference type="EMBL" id="SCY94349.1"/>
    </source>
</evidence>
<evidence type="ECO:0000259" key="4">
    <source>
        <dbReference type="PROSITE" id="PS50949"/>
    </source>
</evidence>
<evidence type="ECO:0000256" key="2">
    <source>
        <dbReference type="ARBA" id="ARBA00023125"/>
    </source>
</evidence>
<dbReference type="EMBL" id="FMVT01000020">
    <property type="protein sequence ID" value="SCY94349.1"/>
    <property type="molecule type" value="Genomic_DNA"/>
</dbReference>
<organism evidence="5 6">
    <name type="scientific">Paracoccus tibetensis</name>
    <dbReference type="NCBI Taxonomy" id="336292"/>
    <lineage>
        <taxon>Bacteria</taxon>
        <taxon>Pseudomonadati</taxon>
        <taxon>Pseudomonadota</taxon>
        <taxon>Alphaproteobacteria</taxon>
        <taxon>Rhodobacterales</taxon>
        <taxon>Paracoccaceae</taxon>
        <taxon>Paracoccus</taxon>
    </lineage>
</organism>